<organism evidence="2 3">
    <name type="scientific">Simplicispira suum</name>
    <dbReference type="NCBI Taxonomy" id="2109915"/>
    <lineage>
        <taxon>Bacteria</taxon>
        <taxon>Pseudomonadati</taxon>
        <taxon>Pseudomonadota</taxon>
        <taxon>Betaproteobacteria</taxon>
        <taxon>Burkholderiales</taxon>
        <taxon>Comamonadaceae</taxon>
        <taxon>Simplicispira</taxon>
    </lineage>
</organism>
<dbReference type="EMBL" id="CP027669">
    <property type="protein sequence ID" value="AVO40781.1"/>
    <property type="molecule type" value="Genomic_DNA"/>
</dbReference>
<accession>A0A2S0MYK6</accession>
<feature type="chain" id="PRO_5015721800" evidence="1">
    <location>
        <begin position="28"/>
        <end position="119"/>
    </location>
</feature>
<gene>
    <name evidence="2" type="ORF">C6571_05310</name>
</gene>
<dbReference type="RefSeq" id="WP_106445772.1">
    <property type="nucleotide sequence ID" value="NZ_CP027669.1"/>
</dbReference>
<keyword evidence="1" id="KW-0732">Signal</keyword>
<sequence length="119" mass="12487">MQTLRRFRALASFMLVWFAMSIGVATASPFVNPQSVQLVCSTSGDIKLLVLGDDGAQAQRGHTLDCPLCVHFGSAAPPPAPIRLPQALPLAHALRPIPAAHIAARTAAPLPARGPPLHS</sequence>
<dbReference type="Pfam" id="PF11162">
    <property type="entry name" value="DUF2946"/>
    <property type="match status" value="1"/>
</dbReference>
<dbReference type="AlphaFoldDB" id="A0A2S0MYK6"/>
<evidence type="ECO:0000313" key="2">
    <source>
        <dbReference type="EMBL" id="AVO40781.1"/>
    </source>
</evidence>
<keyword evidence="3" id="KW-1185">Reference proteome</keyword>
<feature type="signal peptide" evidence="1">
    <location>
        <begin position="1"/>
        <end position="27"/>
    </location>
</feature>
<dbReference type="InterPro" id="IPR021333">
    <property type="entry name" value="DUF2946"/>
</dbReference>
<dbReference type="OrthoDB" id="8906767at2"/>
<evidence type="ECO:0000313" key="3">
    <source>
        <dbReference type="Proteomes" id="UP000239326"/>
    </source>
</evidence>
<reference evidence="2 3" key="1">
    <citation type="submission" date="2018-03" db="EMBL/GenBank/DDBJ databases">
        <title>Genome sequencing of Simplicispira sp.</title>
        <authorList>
            <person name="Kim S.-J."/>
            <person name="Heo J."/>
            <person name="Kwon S.-W."/>
        </authorList>
    </citation>
    <scope>NUCLEOTIDE SEQUENCE [LARGE SCALE GENOMIC DNA]</scope>
    <source>
        <strain evidence="2 3">SC1-8</strain>
    </source>
</reference>
<dbReference type="Proteomes" id="UP000239326">
    <property type="component" value="Chromosome"/>
</dbReference>
<dbReference type="KEGG" id="simp:C6571_05310"/>
<evidence type="ECO:0000256" key="1">
    <source>
        <dbReference type="SAM" id="SignalP"/>
    </source>
</evidence>
<name>A0A2S0MYK6_9BURK</name>
<protein>
    <submittedName>
        <fullName evidence="2">DUF2946 domain-containing protein</fullName>
    </submittedName>
</protein>
<proteinExistence type="predicted"/>